<organism evidence="9 10">
    <name type="scientific">Effrenium voratum</name>
    <dbReference type="NCBI Taxonomy" id="2562239"/>
    <lineage>
        <taxon>Eukaryota</taxon>
        <taxon>Sar</taxon>
        <taxon>Alveolata</taxon>
        <taxon>Dinophyceae</taxon>
        <taxon>Suessiales</taxon>
        <taxon>Symbiodiniaceae</taxon>
        <taxon>Effrenium</taxon>
    </lineage>
</organism>
<evidence type="ECO:0000256" key="2">
    <source>
        <dbReference type="ARBA" id="ARBA00023157"/>
    </source>
</evidence>
<feature type="compositionally biased region" description="Basic and acidic residues" evidence="4">
    <location>
        <begin position="748"/>
        <end position="765"/>
    </location>
</feature>
<dbReference type="InterPro" id="IPR002550">
    <property type="entry name" value="CNNM"/>
</dbReference>
<keyword evidence="3 5" id="KW-0472">Membrane</keyword>
<reference evidence="9" key="1">
    <citation type="submission" date="2023-08" db="EMBL/GenBank/DDBJ databases">
        <authorList>
            <person name="Chen Y."/>
            <person name="Shah S."/>
            <person name="Dougan E. K."/>
            <person name="Thang M."/>
            <person name="Chan C."/>
        </authorList>
    </citation>
    <scope>NUCLEOTIDE SEQUENCE</scope>
</reference>
<dbReference type="GO" id="GO:0010960">
    <property type="term" value="P:magnesium ion homeostasis"/>
    <property type="evidence" value="ECO:0007669"/>
    <property type="project" value="InterPro"/>
</dbReference>
<keyword evidence="2" id="KW-1015">Disulfide bond</keyword>
<keyword evidence="10" id="KW-1185">Reference proteome</keyword>
<dbReference type="Pfam" id="PF01595">
    <property type="entry name" value="CNNM"/>
    <property type="match status" value="1"/>
</dbReference>
<feature type="region of interest" description="Disordered" evidence="4">
    <location>
        <begin position="720"/>
        <end position="824"/>
    </location>
</feature>
<feature type="transmembrane region" description="Helical" evidence="5">
    <location>
        <begin position="269"/>
        <end position="291"/>
    </location>
</feature>
<feature type="signal peptide" evidence="6">
    <location>
        <begin position="1"/>
        <end position="25"/>
    </location>
</feature>
<evidence type="ECO:0000256" key="5">
    <source>
        <dbReference type="SAM" id="Phobius"/>
    </source>
</evidence>
<protein>
    <submittedName>
        <fullName evidence="9">Uncharacterized protein</fullName>
    </submittedName>
</protein>
<evidence type="ECO:0000256" key="6">
    <source>
        <dbReference type="SAM" id="SignalP"/>
    </source>
</evidence>
<keyword evidence="3 5" id="KW-1133">Transmembrane helix</keyword>
<dbReference type="InterPro" id="IPR000742">
    <property type="entry name" value="EGF"/>
</dbReference>
<dbReference type="GO" id="GO:0030026">
    <property type="term" value="P:intracellular manganese ion homeostasis"/>
    <property type="evidence" value="ECO:0007669"/>
    <property type="project" value="TreeGrafter"/>
</dbReference>
<dbReference type="InterPro" id="IPR045095">
    <property type="entry name" value="ACDP"/>
</dbReference>
<evidence type="ECO:0000259" key="8">
    <source>
        <dbReference type="PROSITE" id="PS51846"/>
    </source>
</evidence>
<dbReference type="PROSITE" id="PS51846">
    <property type="entry name" value="CNNM"/>
    <property type="match status" value="1"/>
</dbReference>
<dbReference type="InterPro" id="IPR000436">
    <property type="entry name" value="Sushi_SCR_CCP_dom"/>
</dbReference>
<feature type="transmembrane region" description="Helical" evidence="5">
    <location>
        <begin position="395"/>
        <end position="416"/>
    </location>
</feature>
<dbReference type="Proteomes" id="UP001178507">
    <property type="component" value="Unassembled WGS sequence"/>
</dbReference>
<feature type="transmembrane region" description="Helical" evidence="5">
    <location>
        <begin position="367"/>
        <end position="389"/>
    </location>
</feature>
<feature type="compositionally biased region" description="Pro residues" evidence="4">
    <location>
        <begin position="786"/>
        <end position="807"/>
    </location>
</feature>
<dbReference type="PANTHER" id="PTHR12064:SF97">
    <property type="entry name" value="METAL TRANSPORTER CNNM-5"/>
    <property type="match status" value="1"/>
</dbReference>
<evidence type="ECO:0000313" key="10">
    <source>
        <dbReference type="Proteomes" id="UP001178507"/>
    </source>
</evidence>
<dbReference type="AlphaFoldDB" id="A0AA36MUV4"/>
<evidence type="ECO:0000313" key="9">
    <source>
        <dbReference type="EMBL" id="CAJ1380761.1"/>
    </source>
</evidence>
<sequence>MILRRIVSAFLLDYVAQELLTGVCASEVNHTNTNESAAHEEKRCEVLSDKHGHWEGSLEPGGTYVLTCDGGFAVDGKPQMNMTCSSSAEWPAKPWCEDIDDCALLLYGCGPAGLCNDLQDGVECVCERGARRDIASNGEVVCHFKGNTDCGGRNCGSHGVCVHLKQYQNTFDTGNSSFRCSCEQGYMDDGESCVASDCGPLEDPFGVWQGSHAYLGEYTLECKQGAFVWGGTEQATTISCPSFGRWRNVPRCLSALEESRKAEQERLKVFIHVIASATCILMAALAAGLTMGLVSLEPVELHIIEAARLEDCSSNKEQARLQKQKDAAKLILPLLKDHHLLLVTLLLLNALANEALPIFLDDLLSPFFAVLLSVTFVLVCGEILPSAIFTGPWQLTASAWFIPVVKFLLGAMYCIAKPIAKILDKALTHSREERFSRPEIRAVLRLHSPSGCSEEASGLMTPVTPAGVSPALRTAECLLPEEDPVELPCVLEDQEVELCLAVMRLGDMLVADSPGFYTLKQCARRVMPVDYYSTAIGVAADAVSSNKDFVVVFPSTEHVQWPVEVAWDEISGILRTSELLEMGARAVGDLCTRKHVQKLEAHDTVADALAALAETRDGGFGVVLRGEDFFGIFDAEEALAAVLMNEEPAELPSPGRLARQRREAGLGVGHLRSDNSRSDFSPSSGNTSPGREPVPEAAQLTGLALREIAQLTLEDQCPRITESVSMPLPRRLHEPEGLEGPEGPEPGEVTKCRTIDAPNREDRFGVSRQNPGLTVDTGDDDEAHPDPAPPDPAPPAPPAPPSPPAPAAAPGAEESDGSPHSRNS</sequence>
<proteinExistence type="predicted"/>
<feature type="domain" description="Sushi" evidence="7">
    <location>
        <begin position="42"/>
        <end position="98"/>
    </location>
</feature>
<dbReference type="SMART" id="SM00181">
    <property type="entry name" value="EGF"/>
    <property type="match status" value="2"/>
</dbReference>
<feature type="region of interest" description="Disordered" evidence="4">
    <location>
        <begin position="668"/>
        <end position="694"/>
    </location>
</feature>
<evidence type="ECO:0000259" key="7">
    <source>
        <dbReference type="PROSITE" id="PS50923"/>
    </source>
</evidence>
<feature type="transmembrane region" description="Helical" evidence="5">
    <location>
        <begin position="340"/>
        <end position="360"/>
    </location>
</feature>
<evidence type="ECO:0000256" key="4">
    <source>
        <dbReference type="SAM" id="MobiDB-lite"/>
    </source>
</evidence>
<gene>
    <name evidence="9" type="ORF">EVOR1521_LOCUS8620</name>
</gene>
<keyword evidence="3 5" id="KW-0812">Transmembrane</keyword>
<keyword evidence="1" id="KW-0677">Repeat</keyword>
<dbReference type="PROSITE" id="PS50923">
    <property type="entry name" value="SUSHI"/>
    <property type="match status" value="1"/>
</dbReference>
<dbReference type="EMBL" id="CAUJNA010000746">
    <property type="protein sequence ID" value="CAJ1380761.1"/>
    <property type="molecule type" value="Genomic_DNA"/>
</dbReference>
<dbReference type="GO" id="GO:0016020">
    <property type="term" value="C:membrane"/>
    <property type="evidence" value="ECO:0007669"/>
    <property type="project" value="UniProtKB-UniRule"/>
</dbReference>
<dbReference type="PROSITE" id="PS01186">
    <property type="entry name" value="EGF_2"/>
    <property type="match status" value="1"/>
</dbReference>
<dbReference type="GO" id="GO:0005737">
    <property type="term" value="C:cytoplasm"/>
    <property type="evidence" value="ECO:0007669"/>
    <property type="project" value="TreeGrafter"/>
</dbReference>
<feature type="chain" id="PRO_5041361498" evidence="6">
    <location>
        <begin position="26"/>
        <end position="824"/>
    </location>
</feature>
<evidence type="ECO:0000256" key="3">
    <source>
        <dbReference type="PROSITE-ProRule" id="PRU01193"/>
    </source>
</evidence>
<keyword evidence="6" id="KW-0732">Signal</keyword>
<accession>A0AA36MUV4</accession>
<dbReference type="PANTHER" id="PTHR12064">
    <property type="entry name" value="METAL TRANSPORTER CNNM"/>
    <property type="match status" value="1"/>
</dbReference>
<evidence type="ECO:0000256" key="1">
    <source>
        <dbReference type="ARBA" id="ARBA00022737"/>
    </source>
</evidence>
<feature type="domain" description="CNNM transmembrane" evidence="8">
    <location>
        <begin position="265"/>
        <end position="460"/>
    </location>
</feature>
<comment type="caution">
    <text evidence="9">The sequence shown here is derived from an EMBL/GenBank/DDBJ whole genome shotgun (WGS) entry which is preliminary data.</text>
</comment>
<name>A0AA36MUV4_9DINO</name>